<proteinExistence type="predicted"/>
<dbReference type="AlphaFoldDB" id="A0A9P8L244"/>
<dbReference type="Proteomes" id="UP000698800">
    <property type="component" value="Unassembled WGS sequence"/>
</dbReference>
<protein>
    <submittedName>
        <fullName evidence="1">Uncharacterized protein</fullName>
    </submittedName>
</protein>
<dbReference type="EMBL" id="JAGHQL010000028">
    <property type="protein sequence ID" value="KAH0543674.1"/>
    <property type="molecule type" value="Genomic_DNA"/>
</dbReference>
<reference evidence="1" key="1">
    <citation type="submission" date="2021-03" db="EMBL/GenBank/DDBJ databases">
        <title>Comparative genomics and phylogenomic investigation of the class Geoglossomycetes provide insights into ecological specialization and systematics.</title>
        <authorList>
            <person name="Melie T."/>
            <person name="Pirro S."/>
            <person name="Miller A.N."/>
            <person name="Quandt A."/>
        </authorList>
    </citation>
    <scope>NUCLEOTIDE SEQUENCE</scope>
    <source>
        <strain evidence="1">GBOQ0MN5Z8</strain>
    </source>
</reference>
<dbReference type="OrthoDB" id="6058203at2759"/>
<evidence type="ECO:0000313" key="2">
    <source>
        <dbReference type="Proteomes" id="UP000698800"/>
    </source>
</evidence>
<organism evidence="1 2">
    <name type="scientific">Glutinoglossum americanum</name>
    <dbReference type="NCBI Taxonomy" id="1670608"/>
    <lineage>
        <taxon>Eukaryota</taxon>
        <taxon>Fungi</taxon>
        <taxon>Dikarya</taxon>
        <taxon>Ascomycota</taxon>
        <taxon>Pezizomycotina</taxon>
        <taxon>Geoglossomycetes</taxon>
        <taxon>Geoglossales</taxon>
        <taxon>Geoglossaceae</taxon>
        <taxon>Glutinoglossum</taxon>
    </lineage>
</organism>
<evidence type="ECO:0000313" key="1">
    <source>
        <dbReference type="EMBL" id="KAH0543674.1"/>
    </source>
</evidence>
<gene>
    <name evidence="1" type="ORF">FGG08_001989</name>
</gene>
<comment type="caution">
    <text evidence="1">The sequence shown here is derived from an EMBL/GenBank/DDBJ whole genome shotgun (WGS) entry which is preliminary data.</text>
</comment>
<name>A0A9P8L244_9PEZI</name>
<sequence>MRLWNLAPELLIQILRFTDPSTFYILTQSVVPFLSDATTASKSLLLYQLGALPGLKHGLEALTTQELFYCFQTRAAKCLCGVDALAGITLFSSGFADFDIRQSLFYKRFNGSDCLCMVHRNEPCVFIFALRPRGGPLRLNKVVDLREEYGLGESCALKIKRIAVSPSGGCWVIHYSYEAVMPKVPTTFVKERLEQRASSRLSFKLAIVDQRGDMYHLALPDILSVPLQPFGLAISDDEHVALCRKSTWLRKGFSEVIIYRGRTNLNTTIRTFRARIKENLLFTHLCEIPTKVIFTSGDFSNLNAGPVPIQDVKFSSDGRQLLLFSSRSPIHYLYLDYLDGDPIEFNRIIVSGFAEGVERKTMHVGMPFYTSHTTQEETTGDGVERVCTDVWLSIGAESNTVSTHAYVVRSTLSQPSIDCDCVRDLDSGRRLYGWDALVLLEDFLRSTSSLGAVTTMSEDSSRLAVADWKSIRIWPLDPQGLIQNEADHYRRTNRLSEFEVLSGIGVIEPFQLPTNGNVIHKLFFASNDILYGVTDHGLTMWDLNNHVGRGSASERATSTSEYPARD</sequence>
<accession>A0A9P8L244</accession>
<keyword evidence="2" id="KW-1185">Reference proteome</keyword>